<proteinExistence type="predicted"/>
<sequence length="275" mass="29405">MSFINNTVELLPQTAEAVIYSCPPDLLVTLSTITVYAPMAASGRLTLSLFRQASGQTVRLLISREVQPDMPYTHPKPIMLSPGDQLIAMASDERLVIDVGGVVQGETQSTGAFVPRGAFDLAATYGRRDLAEKAGSTYVCLADGLVGEAPPSANWMLFAGKGEPGADGESILPADLKLKMALNGLLPSDEIIKKGNHWILIQDIYMQRDVDLTGITIESPFGANLILTETDPATRRDLPLIHEDETVGNLQALGTVYIAANTTLTVTGTLEVLPV</sequence>
<evidence type="ECO:0000313" key="1">
    <source>
        <dbReference type="EMBL" id="AUR01966.1"/>
    </source>
</evidence>
<evidence type="ECO:0000313" key="2">
    <source>
        <dbReference type="Proteomes" id="UP000236447"/>
    </source>
</evidence>
<geneLocation type="plasmid" evidence="2">
    <name>pp88_h</name>
</geneLocation>
<dbReference type="RefSeq" id="WP_102884789.1">
    <property type="nucleotide sequence ID" value="NZ_CP010733.1"/>
</dbReference>
<reference evidence="1 2" key="1">
    <citation type="journal article" date="2017" name="Front. Microbiol.">
        <title>Phaeobacter piscinae sp. nov., a species of the Roseobacter group and potential aquaculture probiont.</title>
        <authorList>
            <person name="Sonnenschein E.C."/>
            <person name="Phippen C.B.W."/>
            <person name="Nielsen K.F."/>
            <person name="Mateiu R.V."/>
            <person name="Melchiorsen J."/>
            <person name="Gram L."/>
            <person name="Overmann J."/>
            <person name="Freese H.M."/>
        </authorList>
    </citation>
    <scope>NUCLEOTIDE SEQUENCE [LARGE SCALE GENOMIC DNA]</scope>
    <source>
        <strain evidence="1 2">P88</strain>
        <plasmid evidence="2">pp88_h</plasmid>
    </source>
</reference>
<dbReference type="AlphaFoldDB" id="A0A2I7KHA9"/>
<accession>A0A2I7KHA9</accession>
<name>A0A2I7KHA9_9RHOB</name>
<organism evidence="1 2">
    <name type="scientific">Phaeobacter inhibens</name>
    <dbReference type="NCBI Taxonomy" id="221822"/>
    <lineage>
        <taxon>Bacteria</taxon>
        <taxon>Pseudomonadati</taxon>
        <taxon>Pseudomonadota</taxon>
        <taxon>Alphaproteobacteria</taxon>
        <taxon>Rhodobacterales</taxon>
        <taxon>Roseobacteraceae</taxon>
        <taxon>Phaeobacter</taxon>
    </lineage>
</organism>
<gene>
    <name evidence="1" type="ORF">PhaeoP88_04654</name>
</gene>
<reference evidence="1 2" key="2">
    <citation type="journal article" date="2017" name="Genome Biol. Evol.">
        <title>Trajectories and Drivers of Genome Evolution in Surface-Associated Marine Phaeobacter.</title>
        <authorList>
            <person name="Freese H.M."/>
            <person name="Sikorski J."/>
            <person name="Bunk B."/>
            <person name="Scheuner C."/>
            <person name="Meier-Kolthoff J.P."/>
            <person name="Sproer C."/>
            <person name="Gram L."/>
            <person name="Overmann J."/>
        </authorList>
    </citation>
    <scope>NUCLEOTIDE SEQUENCE [LARGE SCALE GENOMIC DNA]</scope>
    <source>
        <strain evidence="1 2">P88</strain>
        <plasmid evidence="2">pp88_h</plasmid>
    </source>
</reference>
<keyword evidence="1" id="KW-0614">Plasmid</keyword>
<dbReference type="EMBL" id="CP010733">
    <property type="protein sequence ID" value="AUR01966.1"/>
    <property type="molecule type" value="Genomic_DNA"/>
</dbReference>
<dbReference type="Proteomes" id="UP000236447">
    <property type="component" value="Plasmid pP88_h"/>
</dbReference>
<protein>
    <submittedName>
        <fullName evidence="1">Uncharacterized protein</fullName>
    </submittedName>
</protein>